<dbReference type="Gene3D" id="2.40.110.10">
    <property type="entry name" value="Butyryl-CoA Dehydrogenase, subunit A, domain 2"/>
    <property type="match status" value="1"/>
</dbReference>
<name>A0A366XQS8_9BACI</name>
<dbReference type="PIRSF" id="PIRSF000331">
    <property type="entry name" value="HpaA_HpaB"/>
    <property type="match status" value="1"/>
</dbReference>
<dbReference type="SUPFAM" id="SSF47203">
    <property type="entry name" value="Acyl-CoA dehydrogenase C-terminal domain-like"/>
    <property type="match status" value="1"/>
</dbReference>
<keyword evidence="7" id="KW-0503">Monooxygenase</keyword>
<dbReference type="Gene3D" id="1.10.3140.10">
    <property type="entry name" value="4-hydroxybutyryl-coa dehydratase, domain 1"/>
    <property type="match status" value="1"/>
</dbReference>
<dbReference type="GO" id="GO:0050660">
    <property type="term" value="F:flavin adenine dinucleotide binding"/>
    <property type="evidence" value="ECO:0007669"/>
    <property type="project" value="InterPro"/>
</dbReference>
<dbReference type="Pfam" id="PF11794">
    <property type="entry name" value="HpaB_N"/>
    <property type="match status" value="1"/>
</dbReference>
<keyword evidence="8" id="KW-1185">Reference proteome</keyword>
<evidence type="ECO:0000259" key="6">
    <source>
        <dbReference type="Pfam" id="PF11794"/>
    </source>
</evidence>
<gene>
    <name evidence="7" type="primary">hpaB</name>
    <name evidence="7" type="ORF">DS031_17340</name>
</gene>
<dbReference type="InterPro" id="IPR009100">
    <property type="entry name" value="AcylCoA_DH/oxidase_NM_dom_sf"/>
</dbReference>
<dbReference type="InterPro" id="IPR036250">
    <property type="entry name" value="AcylCo_DH-like_C"/>
</dbReference>
<dbReference type="Pfam" id="PF03241">
    <property type="entry name" value="HpaB"/>
    <property type="match status" value="1"/>
</dbReference>
<feature type="binding site" evidence="4">
    <location>
        <position position="192"/>
    </location>
    <ligand>
        <name>FAD</name>
        <dbReference type="ChEBI" id="CHEBI:57692"/>
    </ligand>
</feature>
<dbReference type="InterPro" id="IPR024674">
    <property type="entry name" value="HpaB/PvcC/4-BUDH_N"/>
</dbReference>
<keyword evidence="1" id="KW-0285">Flavoprotein</keyword>
<comment type="caution">
    <text evidence="7">The sequence shown here is derived from an EMBL/GenBank/DDBJ whole genome shotgun (WGS) entry which is preliminary data.</text>
</comment>
<dbReference type="PANTHER" id="PTHR36117:SF3">
    <property type="entry name" value="4-HYDROXYPHENYLACETATE 3-MONOOXYGENASE-RELATED"/>
    <property type="match status" value="1"/>
</dbReference>
<organism evidence="7 8">
    <name type="scientific">Bacillus taeanensis</name>
    <dbReference type="NCBI Taxonomy" id="273032"/>
    <lineage>
        <taxon>Bacteria</taxon>
        <taxon>Bacillati</taxon>
        <taxon>Bacillota</taxon>
        <taxon>Bacilli</taxon>
        <taxon>Bacillales</taxon>
        <taxon>Bacillaceae</taxon>
        <taxon>Bacillus</taxon>
    </lineage>
</organism>
<dbReference type="InterPro" id="IPR004925">
    <property type="entry name" value="HpaB/PvcC/4-BUDH"/>
</dbReference>
<sequence length="478" mass="54007">MPACNGAAFLKRIRKLQAEIWIDGQKMNGNICDHDAFKGLLKSKAKLFDLQMDPKNSSFMTYPSPLTGDRVGTSYLSPRSKEDLKKRRLTTQEWAKTSGSMMGRSPDYINTALMALGTAWDAFQDKNNRGKNLKNLYEHARENDLTFSHTFVSPQVNRSVGYYEDDDEPLSAQIVKKNKDGLVIKGARLLATQGGITDELLVLPVGGKFIKDSFVYAFSIPSNTPNLKFICRESFAYRGSTFDHPLGSRFEEMDTIVVFDHVLVPWERVFLYNNYAIANAMYKESNFYPFLLHQTASRQVVKIEFLLGAAQLIVDTIHIGEYQHVQEKVSELIIGLETMKALLLSSEVEAKQDKRGTMVPSENPLHAAIITFSRLYPRFTEIIQLLGASGLISIPTEKDFNSPLKNDLNHYLQGAFCNGEEKTKIFRLAWDISTSAFGGRQTLYERFFFGDPVRLSTGLYNNYAKDHAVNLAKSLLDH</sequence>
<dbReference type="InterPro" id="IPR024719">
    <property type="entry name" value="HpaB/PvcC/4-BUDH_C"/>
</dbReference>
<dbReference type="GO" id="GO:0010124">
    <property type="term" value="P:phenylacetate catabolic process"/>
    <property type="evidence" value="ECO:0007669"/>
    <property type="project" value="InterPro"/>
</dbReference>
<protein>
    <submittedName>
        <fullName evidence="7">4-hydroxyphenylacetate 3-monooxygenase, oxygenase component</fullName>
        <ecNumber evidence="7">1.14.14.9</ecNumber>
    </submittedName>
</protein>
<dbReference type="AlphaFoldDB" id="A0A366XQS8"/>
<feature type="domain" description="HpaB/PvcC/4-BUDH N-terminal" evidence="6">
    <location>
        <begin position="6"/>
        <end position="271"/>
    </location>
</feature>
<dbReference type="NCBIfam" id="TIGR02309">
    <property type="entry name" value="HpaB-1"/>
    <property type="match status" value="1"/>
</dbReference>
<dbReference type="GO" id="GO:0052881">
    <property type="term" value="F:4-hydroxyphenylacetate 3-monooxygenase activity"/>
    <property type="evidence" value="ECO:0007669"/>
    <property type="project" value="UniProtKB-EC"/>
</dbReference>
<accession>A0A366XQS8</accession>
<dbReference type="OrthoDB" id="9785230at2"/>
<evidence type="ECO:0000313" key="7">
    <source>
        <dbReference type="EMBL" id="RBW68287.1"/>
    </source>
</evidence>
<evidence type="ECO:0000256" key="3">
    <source>
        <dbReference type="ARBA" id="ARBA00023002"/>
    </source>
</evidence>
<dbReference type="SUPFAM" id="SSF56645">
    <property type="entry name" value="Acyl-CoA dehydrogenase NM domain-like"/>
    <property type="match status" value="1"/>
</dbReference>
<dbReference type="Proteomes" id="UP000253314">
    <property type="component" value="Unassembled WGS sequence"/>
</dbReference>
<evidence type="ECO:0000259" key="5">
    <source>
        <dbReference type="Pfam" id="PF03241"/>
    </source>
</evidence>
<dbReference type="InterPro" id="IPR012687">
    <property type="entry name" value="HpaB_Deino-type"/>
</dbReference>
<feature type="domain" description="HpaB/PvcC/4-BUDH C-terminal" evidence="5">
    <location>
        <begin position="278"/>
        <end position="477"/>
    </location>
</feature>
<dbReference type="InterPro" id="IPR046373">
    <property type="entry name" value="Acyl-CoA_Oxase/DH_mid-dom_sf"/>
</dbReference>
<dbReference type="Gene3D" id="1.20.140.10">
    <property type="entry name" value="Butyryl-CoA Dehydrogenase, subunit A, domain 3"/>
    <property type="match status" value="1"/>
</dbReference>
<reference evidence="7 8" key="1">
    <citation type="submission" date="2018-07" db="EMBL/GenBank/DDBJ databases">
        <title>Lottiidibacillus patelloidae gen. nov., sp. nov., isolated from the intestinal tract of a marine limpet and the reclassification of B. taeanensis BH030017T, B. algicola KMM 3737T and B. hwajinpoensis SW-72T as genus Lottiidibacillus.</title>
        <authorList>
            <person name="Liu R."/>
            <person name="Huang Z."/>
        </authorList>
    </citation>
    <scope>NUCLEOTIDE SEQUENCE [LARGE SCALE GENOMIC DNA]</scope>
    <source>
        <strain evidence="7 8">BH030017</strain>
    </source>
</reference>
<dbReference type="RefSeq" id="WP_113807325.1">
    <property type="nucleotide sequence ID" value="NZ_QOCW01000022.1"/>
</dbReference>
<evidence type="ECO:0000256" key="1">
    <source>
        <dbReference type="ARBA" id="ARBA00022630"/>
    </source>
</evidence>
<keyword evidence="2 4" id="KW-0274">FAD</keyword>
<keyword evidence="3 7" id="KW-0560">Oxidoreductase</keyword>
<proteinExistence type="predicted"/>
<feature type="binding site" evidence="4">
    <location>
        <begin position="155"/>
        <end position="158"/>
    </location>
    <ligand>
        <name>FAD</name>
        <dbReference type="ChEBI" id="CHEBI:57692"/>
    </ligand>
</feature>
<evidence type="ECO:0000256" key="2">
    <source>
        <dbReference type="ARBA" id="ARBA00022827"/>
    </source>
</evidence>
<evidence type="ECO:0000313" key="8">
    <source>
        <dbReference type="Proteomes" id="UP000253314"/>
    </source>
</evidence>
<dbReference type="EMBL" id="QOCW01000022">
    <property type="protein sequence ID" value="RBW68287.1"/>
    <property type="molecule type" value="Genomic_DNA"/>
</dbReference>
<dbReference type="EC" id="1.14.14.9" evidence="7"/>
<evidence type="ECO:0000256" key="4">
    <source>
        <dbReference type="PIRSR" id="PIRSR000331-2"/>
    </source>
</evidence>
<feature type="binding site" evidence="4">
    <location>
        <begin position="451"/>
        <end position="454"/>
    </location>
    <ligand>
        <name>FAD</name>
        <dbReference type="ChEBI" id="CHEBI:57692"/>
    </ligand>
</feature>
<dbReference type="GO" id="GO:0016627">
    <property type="term" value="F:oxidoreductase activity, acting on the CH-CH group of donors"/>
    <property type="evidence" value="ECO:0007669"/>
    <property type="project" value="InterPro"/>
</dbReference>
<dbReference type="PANTHER" id="PTHR36117">
    <property type="entry name" value="4-HYDROXYPHENYLACETATE 3-MONOOXYGENASE-RELATED"/>
    <property type="match status" value="1"/>
</dbReference>